<feature type="transmembrane region" description="Helical" evidence="1">
    <location>
        <begin position="196"/>
        <end position="214"/>
    </location>
</feature>
<gene>
    <name evidence="3" type="ORF">GA0116948_104301</name>
</gene>
<dbReference type="PANTHER" id="PTHR42208">
    <property type="entry name" value="HEAVY METAL TRANSPORTER-RELATED"/>
    <property type="match status" value="1"/>
</dbReference>
<keyword evidence="1" id="KW-1133">Transmembrane helix</keyword>
<dbReference type="AlphaFoldDB" id="A0A1C4CU84"/>
<keyword evidence="4" id="KW-1185">Reference proteome</keyword>
<dbReference type="EMBL" id="FMAR01000004">
    <property type="protein sequence ID" value="SCC22630.1"/>
    <property type="molecule type" value="Genomic_DNA"/>
</dbReference>
<feature type="transmembrane region" description="Helical" evidence="1">
    <location>
        <begin position="6"/>
        <end position="33"/>
    </location>
</feature>
<evidence type="ECO:0000256" key="1">
    <source>
        <dbReference type="SAM" id="Phobius"/>
    </source>
</evidence>
<evidence type="ECO:0000313" key="4">
    <source>
        <dbReference type="Proteomes" id="UP000242818"/>
    </source>
</evidence>
<organism evidence="3 4">
    <name type="scientific">Chitinophaga costaii</name>
    <dbReference type="NCBI Taxonomy" id="1335309"/>
    <lineage>
        <taxon>Bacteria</taxon>
        <taxon>Pseudomonadati</taxon>
        <taxon>Bacteroidota</taxon>
        <taxon>Chitinophagia</taxon>
        <taxon>Chitinophagales</taxon>
        <taxon>Chitinophagaceae</taxon>
        <taxon>Chitinophaga</taxon>
    </lineage>
</organism>
<evidence type="ECO:0000259" key="2">
    <source>
        <dbReference type="Pfam" id="PF13386"/>
    </source>
</evidence>
<feature type="transmembrane region" description="Helical" evidence="1">
    <location>
        <begin position="78"/>
        <end position="96"/>
    </location>
</feature>
<evidence type="ECO:0000313" key="3">
    <source>
        <dbReference type="EMBL" id="SCC22630.1"/>
    </source>
</evidence>
<dbReference type="PANTHER" id="PTHR42208:SF1">
    <property type="entry name" value="HEAVY METAL TRANSPORTER"/>
    <property type="match status" value="1"/>
</dbReference>
<accession>A0A1C4CU84</accession>
<feature type="transmembrane region" description="Helical" evidence="1">
    <location>
        <begin position="129"/>
        <end position="154"/>
    </location>
</feature>
<dbReference type="Pfam" id="PF13386">
    <property type="entry name" value="DsbD_2"/>
    <property type="match status" value="1"/>
</dbReference>
<name>A0A1C4CU84_9BACT</name>
<dbReference type="OrthoDB" id="594443at2"/>
<protein>
    <recommendedName>
        <fullName evidence="2">Urease accessory protein UreH-like transmembrane domain-containing protein</fullName>
    </recommendedName>
</protein>
<dbReference type="STRING" id="1335309.GA0116948_104301"/>
<proteinExistence type="predicted"/>
<keyword evidence="1" id="KW-0812">Transmembrane</keyword>
<dbReference type="Proteomes" id="UP000242818">
    <property type="component" value="Unassembled WGS sequence"/>
</dbReference>
<reference evidence="3 4" key="1">
    <citation type="submission" date="2016-08" db="EMBL/GenBank/DDBJ databases">
        <authorList>
            <person name="Seilhamer J.J."/>
        </authorList>
    </citation>
    <scope>NUCLEOTIDE SEQUENCE [LARGE SCALE GENOMIC DNA]</scope>
    <source>
        <strain evidence="3 4">A37T2</strain>
    </source>
</reference>
<feature type="domain" description="Urease accessory protein UreH-like transmembrane" evidence="2">
    <location>
        <begin position="9"/>
        <end position="204"/>
    </location>
</feature>
<feature type="transmembrane region" description="Helical" evidence="1">
    <location>
        <begin position="53"/>
        <end position="72"/>
    </location>
</feature>
<dbReference type="RefSeq" id="WP_089711048.1">
    <property type="nucleotide sequence ID" value="NZ_FMAR01000004.1"/>
</dbReference>
<sequence length="234" mass="25411">MNVGIIAGALVLGFVSSAHCVGMCGPLVMALPLQLLPPARKMSGLLLYHSGRIAMYTLLGAAFGLVGTQFYLAGWQQLLSVVAGVLLLLFALSALLPQWFHWTQGLPSWQRFLQSLILRLLRHPRPVSMLVLGALNGLLPCGMVYMAIAGALVLGGLTNGMIFMTAYGAGTLPALLLLSLASWKISATWRQYLRRLAPYAGLLLATLLIARGLYPDTPHFLLRHFITCAPQKRY</sequence>
<keyword evidence="1" id="KW-0472">Membrane</keyword>
<dbReference type="InterPro" id="IPR039447">
    <property type="entry name" value="UreH-like_TM_dom"/>
</dbReference>
<feature type="transmembrane region" description="Helical" evidence="1">
    <location>
        <begin position="160"/>
        <end position="184"/>
    </location>
</feature>